<dbReference type="OrthoDB" id="5210410at2759"/>
<dbReference type="VEuPathDB" id="FungiDB:MMYC01_204829"/>
<dbReference type="EMBL" id="LCTW02000095">
    <property type="protein sequence ID" value="KXX79172.1"/>
    <property type="molecule type" value="Genomic_DNA"/>
</dbReference>
<evidence type="ECO:0000313" key="2">
    <source>
        <dbReference type="EMBL" id="KXX79172.1"/>
    </source>
</evidence>
<evidence type="ECO:0000313" key="3">
    <source>
        <dbReference type="Proteomes" id="UP000078237"/>
    </source>
</evidence>
<evidence type="ECO:0000313" key="1">
    <source>
        <dbReference type="EMBL" id="KXX76105.1"/>
    </source>
</evidence>
<keyword evidence="3" id="KW-1185">Reference proteome</keyword>
<organism evidence="1 3">
    <name type="scientific">Madurella mycetomatis</name>
    <dbReference type="NCBI Taxonomy" id="100816"/>
    <lineage>
        <taxon>Eukaryota</taxon>
        <taxon>Fungi</taxon>
        <taxon>Dikarya</taxon>
        <taxon>Ascomycota</taxon>
        <taxon>Pezizomycotina</taxon>
        <taxon>Sordariomycetes</taxon>
        <taxon>Sordariomycetidae</taxon>
        <taxon>Sordariales</taxon>
        <taxon>Sordariales incertae sedis</taxon>
        <taxon>Madurella</taxon>
    </lineage>
</organism>
<dbReference type="EMBL" id="LCTW02000229">
    <property type="protein sequence ID" value="KXX76105.1"/>
    <property type="molecule type" value="Genomic_DNA"/>
</dbReference>
<gene>
    <name evidence="2" type="ORF">MMYC01_204829</name>
    <name evidence="1" type="ORF">MMYC01_207252</name>
</gene>
<name>A0A175VXZ5_9PEZI</name>
<reference evidence="1" key="1">
    <citation type="submission" date="2015-06" db="EMBL/GenBank/DDBJ databases">
        <authorList>
            <person name="Hoefler B.C."/>
            <person name="Straight P.D."/>
        </authorList>
    </citation>
    <scope>NUCLEOTIDE SEQUENCE [LARGE SCALE GENOMIC DNA]</scope>
    <source>
        <strain evidence="1">Mm55</strain>
    </source>
</reference>
<reference evidence="1 3" key="3">
    <citation type="submission" date="2016-01" db="EMBL/GenBank/DDBJ databases">
        <title>Madurella mycetomatis genome sequencing.</title>
        <authorList>
            <person name="Van De Sande W."/>
        </authorList>
    </citation>
    <scope>NUCLEOTIDE SEQUENCE [LARGE SCALE GENOMIC DNA]</scope>
    <source>
        <strain evidence="1">Mm55</strain>
        <strain evidence="3">mm55</strain>
    </source>
</reference>
<comment type="caution">
    <text evidence="1">The sequence shown here is derived from an EMBL/GenBank/DDBJ whole genome shotgun (WGS) entry which is preliminary data.</text>
</comment>
<protein>
    <submittedName>
        <fullName evidence="1">Uncharacterized protein</fullName>
    </submittedName>
</protein>
<proteinExistence type="predicted"/>
<dbReference type="VEuPathDB" id="FungiDB:MMYC01_207252"/>
<sequence>MDSPRTSPSPSSASALRVFTRRPALAIAGLALAGAGLGFRHVSTTLRDNELAQKNSAARNFYVSVDRSGGGI</sequence>
<accession>A0A175VXZ5</accession>
<dbReference type="Proteomes" id="UP000078237">
    <property type="component" value="Unassembled WGS sequence"/>
</dbReference>
<reference evidence="3" key="2">
    <citation type="submission" date="2015-06" db="EMBL/GenBank/DDBJ databases">
        <authorList>
            <person name="van de Sande W.W.J."/>
        </authorList>
    </citation>
    <scope>NUCLEOTIDE SEQUENCE [LARGE SCALE GENOMIC DNA]</scope>
    <source>
        <strain evidence="3">mm55</strain>
    </source>
</reference>
<dbReference type="AlphaFoldDB" id="A0A175VXZ5"/>